<dbReference type="InterPro" id="IPR001173">
    <property type="entry name" value="Glyco_trans_2-like"/>
</dbReference>
<organism evidence="5 6">
    <name type="scientific">Fructobacillus tropaeoli</name>
    <dbReference type="NCBI Taxonomy" id="709323"/>
    <lineage>
        <taxon>Bacteria</taxon>
        <taxon>Bacillati</taxon>
        <taxon>Bacillota</taxon>
        <taxon>Bacilli</taxon>
        <taxon>Lactobacillales</taxon>
        <taxon>Lactobacillaceae</taxon>
        <taxon>Fructobacillus</taxon>
    </lineage>
</organism>
<dbReference type="SUPFAM" id="SSF53448">
    <property type="entry name" value="Nucleotide-diphospho-sugar transferases"/>
    <property type="match status" value="1"/>
</dbReference>
<gene>
    <name evidence="5" type="ORF">R53137_KAKDMLNK_00114</name>
</gene>
<dbReference type="PANTHER" id="PTHR43685">
    <property type="entry name" value="GLYCOSYLTRANSFERASE"/>
    <property type="match status" value="1"/>
</dbReference>
<evidence type="ECO:0000256" key="1">
    <source>
        <dbReference type="ARBA" id="ARBA00006739"/>
    </source>
</evidence>
<reference evidence="5 6" key="1">
    <citation type="submission" date="2023-10" db="EMBL/GenBank/DDBJ databases">
        <authorList>
            <person name="Botero Cardona J."/>
        </authorList>
    </citation>
    <scope>NUCLEOTIDE SEQUENCE [LARGE SCALE GENOMIC DNA]</scope>
    <source>
        <strain evidence="5 6">R-53137</strain>
    </source>
</reference>
<feature type="domain" description="Glycosyltransferase 2-like" evidence="4">
    <location>
        <begin position="48"/>
        <end position="183"/>
    </location>
</feature>
<keyword evidence="3" id="KW-0808">Transferase</keyword>
<evidence type="ECO:0000313" key="5">
    <source>
        <dbReference type="EMBL" id="CAK1225889.1"/>
    </source>
</evidence>
<name>A0ABN9YIX4_9LACO</name>
<accession>A0ABN9YIX4</accession>
<dbReference type="Proteomes" id="UP001314262">
    <property type="component" value="Unassembled WGS sequence"/>
</dbReference>
<evidence type="ECO:0000256" key="3">
    <source>
        <dbReference type="ARBA" id="ARBA00022679"/>
    </source>
</evidence>
<dbReference type="InterPro" id="IPR029044">
    <property type="entry name" value="Nucleotide-diphossugar_trans"/>
</dbReference>
<dbReference type="PANTHER" id="PTHR43685:SF5">
    <property type="entry name" value="GLYCOSYLTRANSFERASE EPSE-RELATED"/>
    <property type="match status" value="1"/>
</dbReference>
<keyword evidence="2" id="KW-0328">Glycosyltransferase</keyword>
<comment type="caution">
    <text evidence="5">The sequence shown here is derived from an EMBL/GenBank/DDBJ whole genome shotgun (WGS) entry which is preliminary data.</text>
</comment>
<dbReference type="RefSeq" id="WP_338348859.1">
    <property type="nucleotide sequence ID" value="NZ_CAUZLT010000001.1"/>
</dbReference>
<dbReference type="EMBL" id="CAUZLT010000001">
    <property type="protein sequence ID" value="CAK1225889.1"/>
    <property type="molecule type" value="Genomic_DNA"/>
</dbReference>
<sequence>MSTDIKVLVNEIENYLWPTEEEYRKSCADFTALLPVYIHDDLNHFMMAVKSVFKNTVKPAEILIMQDGPVHENMVVFIDFLIKKYPHILHHISNQKNQGLGYTAAKGVLSAKFEIIARVDADDLSTEDRFAKQLQCFCEDAQLDIVGSNIAEFNDDYEIQTHRTVPSTATDIDHFSKMRSPFNHPSVMYKKESVIQAGNYADIQHFEDYDLFVRMLAQGQKAKNVAQNLVFMRAPESMYERRGGAEYVRKYISFRKKLLHTGYIAKKEYLFSILGSLLTSYSPVFVRKILYRLFLRKN</sequence>
<dbReference type="InterPro" id="IPR050834">
    <property type="entry name" value="Glycosyltransf_2"/>
</dbReference>
<protein>
    <submittedName>
        <fullName evidence="5">AICAR transformylase/IMP cyclohydrolase PurH (PurH)</fullName>
    </submittedName>
</protein>
<evidence type="ECO:0000259" key="4">
    <source>
        <dbReference type="Pfam" id="PF00535"/>
    </source>
</evidence>
<proteinExistence type="inferred from homology"/>
<evidence type="ECO:0000313" key="6">
    <source>
        <dbReference type="Proteomes" id="UP001314262"/>
    </source>
</evidence>
<evidence type="ECO:0000256" key="2">
    <source>
        <dbReference type="ARBA" id="ARBA00022676"/>
    </source>
</evidence>
<comment type="similarity">
    <text evidence="1">Belongs to the glycosyltransferase 2 family.</text>
</comment>
<dbReference type="Gene3D" id="3.90.550.10">
    <property type="entry name" value="Spore Coat Polysaccharide Biosynthesis Protein SpsA, Chain A"/>
    <property type="match status" value="1"/>
</dbReference>
<keyword evidence="6" id="KW-1185">Reference proteome</keyword>
<dbReference type="Pfam" id="PF00535">
    <property type="entry name" value="Glycos_transf_2"/>
    <property type="match status" value="1"/>
</dbReference>